<dbReference type="Pfam" id="PF00061">
    <property type="entry name" value="Lipocalin"/>
    <property type="match status" value="1"/>
</dbReference>
<evidence type="ECO:0000313" key="8">
    <source>
        <dbReference type="Proteomes" id="UP000242450"/>
    </source>
</evidence>
<gene>
    <name evidence="7" type="ORF">Celaphus_00010175</name>
</gene>
<dbReference type="EMBL" id="MKHE01000034">
    <property type="protein sequence ID" value="OWJ99551.1"/>
    <property type="molecule type" value="Genomic_DNA"/>
</dbReference>
<organism evidence="7 8">
    <name type="scientific">Cervus elaphus hippelaphus</name>
    <name type="common">European red deer</name>
    <dbReference type="NCBI Taxonomy" id="46360"/>
    <lineage>
        <taxon>Eukaryota</taxon>
        <taxon>Metazoa</taxon>
        <taxon>Chordata</taxon>
        <taxon>Craniata</taxon>
        <taxon>Vertebrata</taxon>
        <taxon>Euteleostomi</taxon>
        <taxon>Mammalia</taxon>
        <taxon>Eutheria</taxon>
        <taxon>Laurasiatheria</taxon>
        <taxon>Artiodactyla</taxon>
        <taxon>Ruminantia</taxon>
        <taxon>Pecora</taxon>
        <taxon>Cervidae</taxon>
        <taxon>Cervinae</taxon>
        <taxon>Cervus</taxon>
    </lineage>
</organism>
<evidence type="ECO:0000256" key="4">
    <source>
        <dbReference type="ARBA" id="ARBA00022525"/>
    </source>
</evidence>
<comment type="caution">
    <text evidence="7">The sequence shown here is derived from an EMBL/GenBank/DDBJ whole genome shotgun (WGS) entry which is preliminary data.</text>
</comment>
<evidence type="ECO:0000256" key="1">
    <source>
        <dbReference type="ARBA" id="ARBA00004613"/>
    </source>
</evidence>
<keyword evidence="3" id="KW-0813">Transport</keyword>
<dbReference type="Gene3D" id="2.40.128.20">
    <property type="match status" value="2"/>
</dbReference>
<accession>A0A212C101</accession>
<evidence type="ECO:0000313" key="7">
    <source>
        <dbReference type="EMBL" id="OWJ99551.1"/>
    </source>
</evidence>
<evidence type="ECO:0000256" key="5">
    <source>
        <dbReference type="SAM" id="SignalP"/>
    </source>
</evidence>
<dbReference type="GO" id="GO:0036094">
    <property type="term" value="F:small molecule binding"/>
    <property type="evidence" value="ECO:0007669"/>
    <property type="project" value="InterPro"/>
</dbReference>
<dbReference type="OrthoDB" id="9709119at2759"/>
<dbReference type="GO" id="GO:0005615">
    <property type="term" value="C:extracellular space"/>
    <property type="evidence" value="ECO:0007669"/>
    <property type="project" value="TreeGrafter"/>
</dbReference>
<feature type="non-terminal residue" evidence="7">
    <location>
        <position position="155"/>
    </location>
</feature>
<feature type="signal peptide" evidence="5">
    <location>
        <begin position="1"/>
        <end position="16"/>
    </location>
</feature>
<dbReference type="InterPro" id="IPR012674">
    <property type="entry name" value="Calycin"/>
</dbReference>
<keyword evidence="4" id="KW-0964">Secreted</keyword>
<dbReference type="Proteomes" id="UP000242450">
    <property type="component" value="Chromosome X"/>
</dbReference>
<dbReference type="PANTHER" id="PTHR11430:SF65">
    <property type="entry name" value="ODORANT-BINDING PROTEIN 1A-RELATED"/>
    <property type="match status" value="1"/>
</dbReference>
<evidence type="ECO:0000256" key="2">
    <source>
        <dbReference type="ARBA" id="ARBA00006889"/>
    </source>
</evidence>
<keyword evidence="5" id="KW-0732">Signal</keyword>
<protein>
    <recommendedName>
        <fullName evidence="6">Lipocalin/cytosolic fatty-acid binding domain-containing protein</fullName>
    </recommendedName>
</protein>
<dbReference type="AlphaFoldDB" id="A0A212C101"/>
<dbReference type="PRINTS" id="PR01173">
    <property type="entry name" value="ODORANTBNDNG"/>
</dbReference>
<dbReference type="SUPFAM" id="SSF50814">
    <property type="entry name" value="Lipocalins"/>
    <property type="match status" value="1"/>
</dbReference>
<comment type="similarity">
    <text evidence="2">Belongs to the calycin superfamily. Lipocalin family.</text>
</comment>
<feature type="chain" id="PRO_5012713324" description="Lipocalin/cytosolic fatty-acid binding domain-containing protein" evidence="5">
    <location>
        <begin position="17"/>
        <end position="155"/>
    </location>
</feature>
<proteinExistence type="inferred from homology"/>
<dbReference type="InterPro" id="IPR000566">
    <property type="entry name" value="Lipocln_cytosolic_FA-bd_dom"/>
</dbReference>
<dbReference type="PANTHER" id="PTHR11430">
    <property type="entry name" value="LIPOCALIN"/>
    <property type="match status" value="1"/>
</dbReference>
<feature type="domain" description="Lipocalin/cytosolic fatty-acid binding" evidence="6">
    <location>
        <begin position="87"/>
        <end position="152"/>
    </location>
</feature>
<name>A0A212C101_CEREH</name>
<dbReference type="InterPro" id="IPR002448">
    <property type="entry name" value="OBP-like"/>
</dbReference>
<reference evidence="7 8" key="1">
    <citation type="journal article" date="2018" name="Mol. Genet. Genomics">
        <title>The red deer Cervus elaphus genome CerEla1.0: sequencing, annotating, genes, and chromosomes.</title>
        <authorList>
            <person name="Bana N.A."/>
            <person name="Nyiri A."/>
            <person name="Nagy J."/>
            <person name="Frank K."/>
            <person name="Nagy T."/>
            <person name="Steger V."/>
            <person name="Schiller M."/>
            <person name="Lakatos P."/>
            <person name="Sugar L."/>
            <person name="Horn P."/>
            <person name="Barta E."/>
            <person name="Orosz L."/>
        </authorList>
    </citation>
    <scope>NUCLEOTIDE SEQUENCE [LARGE SCALE GENOMIC DNA]</scope>
    <source>
        <strain evidence="7">Hungarian</strain>
    </source>
</reference>
<keyword evidence="8" id="KW-1185">Reference proteome</keyword>
<comment type="subcellular location">
    <subcellularLocation>
        <location evidence="1">Secreted</location>
    </subcellularLocation>
</comment>
<dbReference type="GO" id="GO:0005549">
    <property type="term" value="F:odorant binding"/>
    <property type="evidence" value="ECO:0007669"/>
    <property type="project" value="TreeGrafter"/>
</dbReference>
<evidence type="ECO:0000256" key="3">
    <source>
        <dbReference type="ARBA" id="ARBA00022448"/>
    </source>
</evidence>
<evidence type="ECO:0000259" key="6">
    <source>
        <dbReference type="Pfam" id="PF00061"/>
    </source>
</evidence>
<dbReference type="InterPro" id="IPR002345">
    <property type="entry name" value="Lipocalin"/>
</dbReference>
<sequence length="155" mass="17886">MKVLFLTLFLAVVCAAQDEEAEQSLSEVPGTLSGQWRTVYIGSTNPKKIQENGPFRTYFRKLVFDDEKGTVDFYFYVNTCRRRHLNEGQNEFKVISVSKTHLVAHNVNVDDDGNRTELTGLFVKLNFEEEGLEKFRQLTEQKGIEEKNVVNFIEN</sequence>